<dbReference type="Proteomes" id="UP001552299">
    <property type="component" value="Unassembled WGS sequence"/>
</dbReference>
<reference evidence="1 2" key="1">
    <citation type="journal article" date="2024" name="Plant Biotechnol. J.">
        <title>Dendrobium thyrsiflorum genome and its molecular insights into genes involved in important horticultural traits.</title>
        <authorList>
            <person name="Chen B."/>
            <person name="Wang J.Y."/>
            <person name="Zheng P.J."/>
            <person name="Li K.L."/>
            <person name="Liang Y.M."/>
            <person name="Chen X.F."/>
            <person name="Zhang C."/>
            <person name="Zhao X."/>
            <person name="He X."/>
            <person name="Zhang G.Q."/>
            <person name="Liu Z.J."/>
            <person name="Xu Q."/>
        </authorList>
    </citation>
    <scope>NUCLEOTIDE SEQUENCE [LARGE SCALE GENOMIC DNA]</scope>
    <source>
        <strain evidence="1">GZMU011</strain>
    </source>
</reference>
<dbReference type="AlphaFoldDB" id="A0ABD0U7R1"/>
<sequence length="286" mass="31894">MLAEPTVPFFNALSNMQLIDPRPIPSSSFVQPTDPSPISPSQFESSQIVKAVEKEKSSYEVREQGGNSIGIRLSIRHEGSDTSRQELISHINGIFQLEEQLDQKRSEINKKEDSLLARTTKQSTLKGVNFNICEEGFESPIEIAKAYLASKPRKAAPYILNSQKNNASALSLQFGNRLARAQVAYRSGSCFPVNPVDSQRNKMAQESRGISTLYKLSRSPHCRSCMWAKIKGYSPKCERVKPCTITWTTSPSNFRHFGHGNALKRGSSDMDAGCACDARRVRQKFC</sequence>
<proteinExistence type="predicted"/>
<comment type="caution">
    <text evidence="1">The sequence shown here is derived from an EMBL/GenBank/DDBJ whole genome shotgun (WGS) entry which is preliminary data.</text>
</comment>
<accession>A0ABD0U7R1</accession>
<dbReference type="EMBL" id="JANQDX010000017">
    <property type="protein sequence ID" value="KAL0908839.1"/>
    <property type="molecule type" value="Genomic_DNA"/>
</dbReference>
<gene>
    <name evidence="1" type="ORF">M5K25_023348</name>
</gene>
<evidence type="ECO:0000313" key="1">
    <source>
        <dbReference type="EMBL" id="KAL0908839.1"/>
    </source>
</evidence>
<keyword evidence="2" id="KW-1185">Reference proteome</keyword>
<protein>
    <submittedName>
        <fullName evidence="1">Uncharacterized protein</fullName>
    </submittedName>
</protein>
<organism evidence="1 2">
    <name type="scientific">Dendrobium thyrsiflorum</name>
    <name type="common">Pinecone-like raceme dendrobium</name>
    <name type="synonym">Orchid</name>
    <dbReference type="NCBI Taxonomy" id="117978"/>
    <lineage>
        <taxon>Eukaryota</taxon>
        <taxon>Viridiplantae</taxon>
        <taxon>Streptophyta</taxon>
        <taxon>Embryophyta</taxon>
        <taxon>Tracheophyta</taxon>
        <taxon>Spermatophyta</taxon>
        <taxon>Magnoliopsida</taxon>
        <taxon>Liliopsida</taxon>
        <taxon>Asparagales</taxon>
        <taxon>Orchidaceae</taxon>
        <taxon>Epidendroideae</taxon>
        <taxon>Malaxideae</taxon>
        <taxon>Dendrobiinae</taxon>
        <taxon>Dendrobium</taxon>
    </lineage>
</organism>
<evidence type="ECO:0000313" key="2">
    <source>
        <dbReference type="Proteomes" id="UP001552299"/>
    </source>
</evidence>
<name>A0ABD0U7R1_DENTH</name>